<name>A0A9P7DP89_9AGAM</name>
<evidence type="ECO:0000313" key="2">
    <source>
        <dbReference type="EMBL" id="KAG1799641.1"/>
    </source>
</evidence>
<keyword evidence="3" id="KW-1185">Reference proteome</keyword>
<proteinExistence type="predicted"/>
<organism evidence="2 3">
    <name type="scientific">Suillus subaureus</name>
    <dbReference type="NCBI Taxonomy" id="48587"/>
    <lineage>
        <taxon>Eukaryota</taxon>
        <taxon>Fungi</taxon>
        <taxon>Dikarya</taxon>
        <taxon>Basidiomycota</taxon>
        <taxon>Agaricomycotina</taxon>
        <taxon>Agaricomycetes</taxon>
        <taxon>Agaricomycetidae</taxon>
        <taxon>Boletales</taxon>
        <taxon>Suillineae</taxon>
        <taxon>Suillaceae</taxon>
        <taxon>Suillus</taxon>
    </lineage>
</organism>
<dbReference type="OrthoDB" id="2693027at2759"/>
<sequence length="165" mass="18481">MRGDEEEVPIIQTPPPPQHQHAADLNNEDATITPGDDTNFAPSKIRWETINHDHTTPLVSWLAVHSPDCHVLFSDNKKQHDMMISTNHPSGRSKAELYLVIAKHIFANDPVYGPQYAVEENKPKFGQAVANCLTYLREKYKAVIAWFGMTGTSVNPLDPQAKVNL</sequence>
<dbReference type="GeneID" id="64635373"/>
<dbReference type="AlphaFoldDB" id="A0A9P7DP89"/>
<gene>
    <name evidence="2" type="ORF">BJ212DRAFT_1488228</name>
</gene>
<dbReference type="EMBL" id="JABBWG010000134">
    <property type="protein sequence ID" value="KAG1799641.1"/>
    <property type="molecule type" value="Genomic_DNA"/>
</dbReference>
<dbReference type="RefSeq" id="XP_041185761.1">
    <property type="nucleotide sequence ID" value="XM_041341357.1"/>
</dbReference>
<evidence type="ECO:0000313" key="3">
    <source>
        <dbReference type="Proteomes" id="UP000807769"/>
    </source>
</evidence>
<accession>A0A9P7DP89</accession>
<comment type="caution">
    <text evidence="2">The sequence shown here is derived from an EMBL/GenBank/DDBJ whole genome shotgun (WGS) entry which is preliminary data.</text>
</comment>
<feature type="region of interest" description="Disordered" evidence="1">
    <location>
        <begin position="1"/>
        <end position="23"/>
    </location>
</feature>
<reference evidence="2" key="1">
    <citation type="journal article" date="2020" name="New Phytol.">
        <title>Comparative genomics reveals dynamic genome evolution in host specialist ectomycorrhizal fungi.</title>
        <authorList>
            <person name="Lofgren L.A."/>
            <person name="Nguyen N.H."/>
            <person name="Vilgalys R."/>
            <person name="Ruytinx J."/>
            <person name="Liao H.L."/>
            <person name="Branco S."/>
            <person name="Kuo A."/>
            <person name="LaButti K."/>
            <person name="Lipzen A."/>
            <person name="Andreopoulos W."/>
            <person name="Pangilinan J."/>
            <person name="Riley R."/>
            <person name="Hundley H."/>
            <person name="Na H."/>
            <person name="Barry K."/>
            <person name="Grigoriev I.V."/>
            <person name="Stajich J.E."/>
            <person name="Kennedy P.G."/>
        </authorList>
    </citation>
    <scope>NUCLEOTIDE SEQUENCE</scope>
    <source>
        <strain evidence="2">MN1</strain>
    </source>
</reference>
<protein>
    <submittedName>
        <fullName evidence="2">Uncharacterized protein</fullName>
    </submittedName>
</protein>
<evidence type="ECO:0000256" key="1">
    <source>
        <dbReference type="SAM" id="MobiDB-lite"/>
    </source>
</evidence>
<dbReference type="Proteomes" id="UP000807769">
    <property type="component" value="Unassembled WGS sequence"/>
</dbReference>